<evidence type="ECO:0000256" key="1">
    <source>
        <dbReference type="SAM" id="SignalP"/>
    </source>
</evidence>
<dbReference type="Pfam" id="PF01547">
    <property type="entry name" value="SBP_bac_1"/>
    <property type="match status" value="1"/>
</dbReference>
<dbReference type="PANTHER" id="PTHR43649:SF12">
    <property type="entry name" value="DIACETYLCHITOBIOSE BINDING PROTEIN DASA"/>
    <property type="match status" value="1"/>
</dbReference>
<accession>A0ABU8LSN5</accession>
<sequence>MMYSSGKGVTLRHRGRVLGAVVAASALALSVTACTSSTEDASADGKTVLKVQGWKGGGTEIANIDQINDAFQEANPDIELQFEYVPPNDAYSQKVQPELLAGNGADVIMTDVTRLPGWSQAGYLMDLSDASWLDKVDPGMLPSITLDGAVYAQPMEAIAEGLFANTDLLAEAGIDEIPTTWSEFEEDLATLDAAGITPISFPNKAGDTAQMSLNGIASTLIYQDNPDWDNQFNAGDASFVEWQPALDQISFLQDEGYVDFKESLGVDEWSQGLNDFASGKYAFWFQGAWEIQAIQKAGLDNFTFNPWPAAADGAEPSVGIISGTSWSVNAATEVPEAAEAYLDFWADPANAAPFLEAEHALTPWAGAENAAEPVSQSILDAYADGRFHLLPRDSWLSAEGNKTMKSALQAWMLGQYATDEELLEDLDESLRPSN</sequence>
<comment type="caution">
    <text evidence="2">The sequence shown here is derived from an EMBL/GenBank/DDBJ whole genome shotgun (WGS) entry which is preliminary data.</text>
</comment>
<dbReference type="InterPro" id="IPR050490">
    <property type="entry name" value="Bact_solute-bd_prot1"/>
</dbReference>
<dbReference type="RefSeq" id="WP_337337094.1">
    <property type="nucleotide sequence ID" value="NZ_JBBDGL010000001.1"/>
</dbReference>
<dbReference type="SUPFAM" id="SSF53850">
    <property type="entry name" value="Periplasmic binding protein-like II"/>
    <property type="match status" value="1"/>
</dbReference>
<organism evidence="2 3">
    <name type="scientific">Microbacterium marmarense</name>
    <dbReference type="NCBI Taxonomy" id="3122051"/>
    <lineage>
        <taxon>Bacteria</taxon>
        <taxon>Bacillati</taxon>
        <taxon>Actinomycetota</taxon>
        <taxon>Actinomycetes</taxon>
        <taxon>Micrococcales</taxon>
        <taxon>Microbacteriaceae</taxon>
        <taxon>Microbacterium</taxon>
    </lineage>
</organism>
<dbReference type="PANTHER" id="PTHR43649">
    <property type="entry name" value="ARABINOSE-BINDING PROTEIN-RELATED"/>
    <property type="match status" value="1"/>
</dbReference>
<dbReference type="Proteomes" id="UP001368654">
    <property type="component" value="Unassembled WGS sequence"/>
</dbReference>
<reference evidence="2 3" key="1">
    <citation type="submission" date="2024-02" db="EMBL/GenBank/DDBJ databases">
        <authorList>
            <person name="Saticioglu I.B."/>
        </authorList>
    </citation>
    <scope>NUCLEOTIDE SEQUENCE [LARGE SCALE GENOMIC DNA]</scope>
    <source>
        <strain evidence="2 3">Mu-86</strain>
    </source>
</reference>
<gene>
    <name evidence="2" type="ORF">WDU96_03480</name>
</gene>
<protein>
    <submittedName>
        <fullName evidence="2">Extracellular solute-binding protein</fullName>
    </submittedName>
</protein>
<dbReference type="EMBL" id="JBBDGL010000001">
    <property type="protein sequence ID" value="MEJ1154660.1"/>
    <property type="molecule type" value="Genomic_DNA"/>
</dbReference>
<name>A0ABU8LSN5_9MICO</name>
<dbReference type="Gene3D" id="3.40.190.10">
    <property type="entry name" value="Periplasmic binding protein-like II"/>
    <property type="match status" value="2"/>
</dbReference>
<keyword evidence="1" id="KW-0732">Signal</keyword>
<keyword evidence="3" id="KW-1185">Reference proteome</keyword>
<feature type="chain" id="PRO_5046669844" evidence="1">
    <location>
        <begin position="34"/>
        <end position="434"/>
    </location>
</feature>
<evidence type="ECO:0000313" key="2">
    <source>
        <dbReference type="EMBL" id="MEJ1154660.1"/>
    </source>
</evidence>
<feature type="signal peptide" evidence="1">
    <location>
        <begin position="1"/>
        <end position="33"/>
    </location>
</feature>
<evidence type="ECO:0000313" key="3">
    <source>
        <dbReference type="Proteomes" id="UP001368654"/>
    </source>
</evidence>
<dbReference type="InterPro" id="IPR006059">
    <property type="entry name" value="SBP"/>
</dbReference>
<dbReference type="PROSITE" id="PS51257">
    <property type="entry name" value="PROKAR_LIPOPROTEIN"/>
    <property type="match status" value="1"/>
</dbReference>
<proteinExistence type="predicted"/>